<feature type="region of interest" description="Disordered" evidence="1">
    <location>
        <begin position="60"/>
        <end position="98"/>
    </location>
</feature>
<sequence>MKLLLSDSLIKSDAEKREETRKGGYDAESFIKTWTVVINYTDSERGEEVLQGEIHMKRSARAAKASTGGRSLNRIGRNTPGLHKGPGGAEGANQMVGT</sequence>
<reference evidence="2" key="1">
    <citation type="submission" date="2022-01" db="EMBL/GenBank/DDBJ databases">
        <authorList>
            <person name="King R."/>
        </authorList>
    </citation>
    <scope>NUCLEOTIDE SEQUENCE</scope>
</reference>
<proteinExistence type="predicted"/>
<dbReference type="AlphaFoldDB" id="A0A9P0HSC8"/>
<evidence type="ECO:0000256" key="1">
    <source>
        <dbReference type="SAM" id="MobiDB-lite"/>
    </source>
</evidence>
<gene>
    <name evidence="2" type="ORF">NEZAVI_LOCUS15119</name>
</gene>
<evidence type="ECO:0000313" key="3">
    <source>
        <dbReference type="Proteomes" id="UP001152798"/>
    </source>
</evidence>
<organism evidence="2 3">
    <name type="scientific">Nezara viridula</name>
    <name type="common">Southern green stink bug</name>
    <name type="synonym">Cimex viridulus</name>
    <dbReference type="NCBI Taxonomy" id="85310"/>
    <lineage>
        <taxon>Eukaryota</taxon>
        <taxon>Metazoa</taxon>
        <taxon>Ecdysozoa</taxon>
        <taxon>Arthropoda</taxon>
        <taxon>Hexapoda</taxon>
        <taxon>Insecta</taxon>
        <taxon>Pterygota</taxon>
        <taxon>Neoptera</taxon>
        <taxon>Paraneoptera</taxon>
        <taxon>Hemiptera</taxon>
        <taxon>Heteroptera</taxon>
        <taxon>Panheteroptera</taxon>
        <taxon>Pentatomomorpha</taxon>
        <taxon>Pentatomoidea</taxon>
        <taxon>Pentatomidae</taxon>
        <taxon>Pentatominae</taxon>
        <taxon>Nezara</taxon>
    </lineage>
</organism>
<accession>A0A9P0HSC8</accession>
<protein>
    <submittedName>
        <fullName evidence="2">Uncharacterized protein</fullName>
    </submittedName>
</protein>
<evidence type="ECO:0000313" key="2">
    <source>
        <dbReference type="EMBL" id="CAH1407399.1"/>
    </source>
</evidence>
<name>A0A9P0HSC8_NEZVI</name>
<keyword evidence="3" id="KW-1185">Reference proteome</keyword>
<dbReference type="Proteomes" id="UP001152798">
    <property type="component" value="Chromosome 7"/>
</dbReference>
<dbReference type="EMBL" id="OV725083">
    <property type="protein sequence ID" value="CAH1407399.1"/>
    <property type="molecule type" value="Genomic_DNA"/>
</dbReference>